<evidence type="ECO:0000259" key="4">
    <source>
        <dbReference type="SMART" id="SM00470"/>
    </source>
</evidence>
<dbReference type="InterPro" id="IPR004437">
    <property type="entry name" value="ParB/RepB/Spo0J"/>
</dbReference>
<evidence type="ECO:0000256" key="2">
    <source>
        <dbReference type="ARBA" id="ARBA00022829"/>
    </source>
</evidence>
<keyword evidence="2" id="KW-0159">Chromosome partition</keyword>
<dbReference type="CDD" id="cd02042">
    <property type="entry name" value="ParAB_family"/>
    <property type="match status" value="1"/>
</dbReference>
<dbReference type="GO" id="GO:0005694">
    <property type="term" value="C:chromosome"/>
    <property type="evidence" value="ECO:0007669"/>
    <property type="project" value="TreeGrafter"/>
</dbReference>
<dbReference type="Pfam" id="PF02195">
    <property type="entry name" value="ParB_N"/>
    <property type="match status" value="1"/>
</dbReference>
<dbReference type="Gene3D" id="3.40.50.300">
    <property type="entry name" value="P-loop containing nucleotide triphosphate hydrolases"/>
    <property type="match status" value="1"/>
</dbReference>
<dbReference type="Pfam" id="PF13614">
    <property type="entry name" value="AAA_31"/>
    <property type="match status" value="1"/>
</dbReference>
<comment type="caution">
    <text evidence="5">The sequence shown here is derived from an EMBL/GenBank/DDBJ whole genome shotgun (WGS) entry which is preliminary data.</text>
</comment>
<evidence type="ECO:0000256" key="3">
    <source>
        <dbReference type="ARBA" id="ARBA00023125"/>
    </source>
</evidence>
<dbReference type="Gene3D" id="1.10.10.2830">
    <property type="match status" value="1"/>
</dbReference>
<dbReference type="GO" id="GO:0007059">
    <property type="term" value="P:chromosome segregation"/>
    <property type="evidence" value="ECO:0007669"/>
    <property type="project" value="UniProtKB-KW"/>
</dbReference>
<dbReference type="SMART" id="SM00470">
    <property type="entry name" value="ParB"/>
    <property type="match status" value="1"/>
</dbReference>
<reference evidence="5 6" key="1">
    <citation type="journal article" date="2020" name="Mol. Plant">
        <title>The Chromosome-Based Rubber Tree Genome Provides New Insights into Spurge Genome Evolution and Rubber Biosynthesis.</title>
        <authorList>
            <person name="Liu J."/>
            <person name="Shi C."/>
            <person name="Shi C.C."/>
            <person name="Li W."/>
            <person name="Zhang Q.J."/>
            <person name="Zhang Y."/>
            <person name="Li K."/>
            <person name="Lu H.F."/>
            <person name="Shi C."/>
            <person name="Zhu S.T."/>
            <person name="Xiao Z.Y."/>
            <person name="Nan H."/>
            <person name="Yue Y."/>
            <person name="Zhu X.G."/>
            <person name="Wu Y."/>
            <person name="Hong X.N."/>
            <person name="Fan G.Y."/>
            <person name="Tong Y."/>
            <person name="Zhang D."/>
            <person name="Mao C.L."/>
            <person name="Liu Y.L."/>
            <person name="Hao S.J."/>
            <person name="Liu W.Q."/>
            <person name="Lv M.Q."/>
            <person name="Zhang H.B."/>
            <person name="Liu Y."/>
            <person name="Hu-Tang G.R."/>
            <person name="Wang J.P."/>
            <person name="Wang J.H."/>
            <person name="Sun Y.H."/>
            <person name="Ni S.B."/>
            <person name="Chen W.B."/>
            <person name="Zhang X.C."/>
            <person name="Jiao Y.N."/>
            <person name="Eichler E.E."/>
            <person name="Li G.H."/>
            <person name="Liu X."/>
            <person name="Gao L.Z."/>
        </authorList>
    </citation>
    <scope>NUCLEOTIDE SEQUENCE [LARGE SCALE GENOMIC DNA]</scope>
    <source>
        <strain evidence="6">cv. GT1</strain>
        <tissue evidence="5">Leaf</tissue>
    </source>
</reference>
<evidence type="ECO:0000256" key="1">
    <source>
        <dbReference type="ARBA" id="ARBA00006295"/>
    </source>
</evidence>
<dbReference type="InterPro" id="IPR041468">
    <property type="entry name" value="HTH_ParB/Spo0J"/>
</dbReference>
<keyword evidence="6" id="KW-1185">Reference proteome</keyword>
<dbReference type="InterPro" id="IPR025669">
    <property type="entry name" value="AAA_dom"/>
</dbReference>
<organism evidence="5 6">
    <name type="scientific">Hevea brasiliensis</name>
    <name type="common">Para rubber tree</name>
    <name type="synonym">Siphonia brasiliensis</name>
    <dbReference type="NCBI Taxonomy" id="3981"/>
    <lineage>
        <taxon>Eukaryota</taxon>
        <taxon>Viridiplantae</taxon>
        <taxon>Streptophyta</taxon>
        <taxon>Embryophyta</taxon>
        <taxon>Tracheophyta</taxon>
        <taxon>Spermatophyta</taxon>
        <taxon>Magnoliopsida</taxon>
        <taxon>eudicotyledons</taxon>
        <taxon>Gunneridae</taxon>
        <taxon>Pentapetalae</taxon>
        <taxon>rosids</taxon>
        <taxon>fabids</taxon>
        <taxon>Malpighiales</taxon>
        <taxon>Euphorbiaceae</taxon>
        <taxon>Crotonoideae</taxon>
        <taxon>Micrandreae</taxon>
        <taxon>Hevea</taxon>
    </lineage>
</organism>
<dbReference type="PANTHER" id="PTHR33375:SF1">
    <property type="entry name" value="CHROMOSOME-PARTITIONING PROTEIN PARB-RELATED"/>
    <property type="match status" value="1"/>
</dbReference>
<dbReference type="SUPFAM" id="SSF52540">
    <property type="entry name" value="P-loop containing nucleoside triphosphate hydrolases"/>
    <property type="match status" value="1"/>
</dbReference>
<evidence type="ECO:0000313" key="6">
    <source>
        <dbReference type="Proteomes" id="UP000467840"/>
    </source>
</evidence>
<dbReference type="Gene3D" id="3.90.1530.30">
    <property type="match status" value="1"/>
</dbReference>
<dbReference type="CDD" id="cd16393">
    <property type="entry name" value="SPO0J_N"/>
    <property type="match status" value="1"/>
</dbReference>
<dbReference type="EMBL" id="JAAGAX010000511">
    <property type="protein sequence ID" value="KAF2282166.1"/>
    <property type="molecule type" value="Genomic_DNA"/>
</dbReference>
<sequence length="506" mass="56331">MAKVFAVVNQKGGVGKTTTSINLATAFAVVGKSTLMVDLDPQGNSSSGLGIAYAARSPDIYRVLVDNYPITEAIRSTCIPNLSIVPSTIDLSAAELGLAQMESREFVLKNCLLHATGYQYVFVDCPPSLGLLTINALAAAHSVIIPMQCEFFALEGLKHLMKTVNLVKKRLNPSLTIEGILLTMYDRRNNLSEQVEENIREHLRENVYKTVIPRNVRLSEAPSHGKPAIIYDYKCPGKGILELIGEESSGDVDTLTMEAPTRVRVNMLHPGRFQPRRRFDQASIKELAGSIARNGLIQPIIVRKDALGDRYEIIAGERRWRASIAAKLADVPVIIRNVSDSKCLEISVIENIQREDLTVLEEAESYKKLIDEFNHTHESLAAILGRSRSHITNILRILTLPDSVKRMISDRSISFGHARCLLGVENPEELAERILSSGMSVRETEAMVKDLQNHTDVVQATTVRIESFLPGRLDTEVRVRKSGKRLTINFISEEKCEDFFKMLDKL</sequence>
<dbReference type="PANTHER" id="PTHR33375">
    <property type="entry name" value="CHROMOSOME-PARTITIONING PROTEIN PARB-RELATED"/>
    <property type="match status" value="1"/>
</dbReference>
<dbReference type="InterPro" id="IPR036086">
    <property type="entry name" value="ParB/Sulfiredoxin_sf"/>
</dbReference>
<dbReference type="GO" id="GO:0003677">
    <property type="term" value="F:DNA binding"/>
    <property type="evidence" value="ECO:0007669"/>
    <property type="project" value="UniProtKB-KW"/>
</dbReference>
<name>A0A6A6K270_HEVBR</name>
<dbReference type="FunFam" id="3.90.1530.30:FF:000001">
    <property type="entry name" value="Chromosome partitioning protein ParB"/>
    <property type="match status" value="1"/>
</dbReference>
<dbReference type="InterPro" id="IPR003115">
    <property type="entry name" value="ParB_N"/>
</dbReference>
<dbReference type="SUPFAM" id="SSF110849">
    <property type="entry name" value="ParB/Sulfiredoxin"/>
    <property type="match status" value="1"/>
</dbReference>
<dbReference type="Proteomes" id="UP000467840">
    <property type="component" value="Unassembled WGS sequence"/>
</dbReference>
<dbReference type="InterPro" id="IPR027417">
    <property type="entry name" value="P-loop_NTPase"/>
</dbReference>
<dbReference type="SUPFAM" id="SSF109709">
    <property type="entry name" value="KorB DNA-binding domain-like"/>
    <property type="match status" value="1"/>
</dbReference>
<dbReference type="AlphaFoldDB" id="A0A6A6K270"/>
<dbReference type="Pfam" id="PF17762">
    <property type="entry name" value="HTH_ParB"/>
    <property type="match status" value="1"/>
</dbReference>
<proteinExistence type="inferred from homology"/>
<protein>
    <recommendedName>
        <fullName evidence="4">ParB-like N-terminal domain-containing protein</fullName>
    </recommendedName>
</protein>
<feature type="domain" description="ParB-like N-terminal" evidence="4">
    <location>
        <begin position="261"/>
        <end position="352"/>
    </location>
</feature>
<dbReference type="FunFam" id="3.40.50.300:FF:000285">
    <property type="entry name" value="Sporulation initiation inhibitor Soj"/>
    <property type="match status" value="1"/>
</dbReference>
<comment type="similarity">
    <text evidence="1">Belongs to the ParB family.</text>
</comment>
<evidence type="ECO:0000313" key="5">
    <source>
        <dbReference type="EMBL" id="KAF2282166.1"/>
    </source>
</evidence>
<dbReference type="InterPro" id="IPR050336">
    <property type="entry name" value="Chromosome_partition/occlusion"/>
</dbReference>
<dbReference type="NCBIfam" id="TIGR00180">
    <property type="entry name" value="parB_part"/>
    <property type="match status" value="1"/>
</dbReference>
<keyword evidence="3" id="KW-0238">DNA-binding</keyword>
<accession>A0A6A6K270</accession>
<dbReference type="FunFam" id="1.10.10.2830:FF:000001">
    <property type="entry name" value="Chromosome partitioning protein ParB"/>
    <property type="match status" value="1"/>
</dbReference>
<gene>
    <name evidence="5" type="ORF">GH714_042990</name>
</gene>